<dbReference type="Pfam" id="PF04954">
    <property type="entry name" value="SIP"/>
    <property type="match status" value="1"/>
</dbReference>
<keyword evidence="3" id="KW-1185">Reference proteome</keyword>
<dbReference type="GO" id="GO:0016491">
    <property type="term" value="F:oxidoreductase activity"/>
    <property type="evidence" value="ECO:0007669"/>
    <property type="project" value="InterPro"/>
</dbReference>
<name>A0A849ACB9_9ACTN</name>
<protein>
    <submittedName>
        <fullName evidence="2">Siderophore-interacting protein</fullName>
    </submittedName>
</protein>
<dbReference type="Gene3D" id="2.40.30.10">
    <property type="entry name" value="Translation factors"/>
    <property type="match status" value="1"/>
</dbReference>
<dbReference type="InterPro" id="IPR039261">
    <property type="entry name" value="FNR_nucleotide-bd"/>
</dbReference>
<dbReference type="PANTHER" id="PTHR30157">
    <property type="entry name" value="FERRIC REDUCTASE, NADPH-DEPENDENT"/>
    <property type="match status" value="1"/>
</dbReference>
<accession>A0A849ACB9</accession>
<dbReference type="CDD" id="cd06193">
    <property type="entry name" value="siderophore_interacting"/>
    <property type="match status" value="1"/>
</dbReference>
<dbReference type="RefSeq" id="WP_171200481.1">
    <property type="nucleotide sequence ID" value="NZ_JABEND010000008.1"/>
</dbReference>
<evidence type="ECO:0000313" key="2">
    <source>
        <dbReference type="EMBL" id="NNG36788.1"/>
    </source>
</evidence>
<feature type="domain" description="FAD-binding FR-type" evidence="1">
    <location>
        <begin position="12"/>
        <end position="179"/>
    </location>
</feature>
<reference evidence="2 3" key="1">
    <citation type="submission" date="2020-05" db="EMBL/GenBank/DDBJ databases">
        <title>Nakamurella sp. DB0629 isolated from air conditioner.</title>
        <authorList>
            <person name="Kim D.H."/>
            <person name="Kim D.-U."/>
        </authorList>
    </citation>
    <scope>NUCLEOTIDE SEQUENCE [LARGE SCALE GENOMIC DNA]</scope>
    <source>
        <strain evidence="2 3">DB0629</strain>
    </source>
</reference>
<comment type="caution">
    <text evidence="2">The sequence shown here is derived from an EMBL/GenBank/DDBJ whole genome shotgun (WGS) entry which is preliminary data.</text>
</comment>
<dbReference type="PANTHER" id="PTHR30157:SF0">
    <property type="entry name" value="NADPH-DEPENDENT FERRIC-CHELATE REDUCTASE"/>
    <property type="match status" value="1"/>
</dbReference>
<dbReference type="InterPro" id="IPR013113">
    <property type="entry name" value="SIP_FAD-bd"/>
</dbReference>
<evidence type="ECO:0000313" key="3">
    <source>
        <dbReference type="Proteomes" id="UP000562984"/>
    </source>
</evidence>
<sequence>MSAALSEPAVQPKVRPWTFFHVRPRYVTRLSPHLVRVGFAAAPGADPALDAFADNGFDQRIKLVMPPDGGDLSELPTGDGWWTALRQLPEERRAQVRTYTVRRLRQRDGEPIVEVDMVLHTDADGRPCGPASRWLASILGDEPAGGPAAGGAGCGWELPVALLGPDARHPGPHGGLEFVPGCRDDLLLAADETALPAVAVILEQLAADHPDVTGTALIEVPHPDDTMELVAPQGISVQWLPRNGVGGYGKELVDAALQWRPARASSSVAGTAEPADWDDELHWDTPMLNGAADPNAPSSTLAFVAGEAGAVKTIRRHLVGPCGLPRDRVAFMGYWKLGRAETA</sequence>
<dbReference type="AlphaFoldDB" id="A0A849ACB9"/>
<dbReference type="InterPro" id="IPR007037">
    <property type="entry name" value="SIP_rossman_dom"/>
</dbReference>
<organism evidence="2 3">
    <name type="scientific">Nakamurella aerolata</name>
    <dbReference type="NCBI Taxonomy" id="1656892"/>
    <lineage>
        <taxon>Bacteria</taxon>
        <taxon>Bacillati</taxon>
        <taxon>Actinomycetota</taxon>
        <taxon>Actinomycetes</taxon>
        <taxon>Nakamurellales</taxon>
        <taxon>Nakamurellaceae</taxon>
        <taxon>Nakamurella</taxon>
    </lineage>
</organism>
<proteinExistence type="predicted"/>
<dbReference type="InterPro" id="IPR017927">
    <property type="entry name" value="FAD-bd_FR_type"/>
</dbReference>
<dbReference type="Gene3D" id="3.40.50.80">
    <property type="entry name" value="Nucleotide-binding domain of ferredoxin-NADP reductase (FNR) module"/>
    <property type="match status" value="1"/>
</dbReference>
<gene>
    <name evidence="2" type="ORF">HKD39_13910</name>
</gene>
<dbReference type="Pfam" id="PF08021">
    <property type="entry name" value="FAD_binding_9"/>
    <property type="match status" value="1"/>
</dbReference>
<evidence type="ECO:0000259" key="1">
    <source>
        <dbReference type="PROSITE" id="PS51384"/>
    </source>
</evidence>
<dbReference type="PROSITE" id="PS51384">
    <property type="entry name" value="FAD_FR"/>
    <property type="match status" value="1"/>
</dbReference>
<dbReference type="Proteomes" id="UP000562984">
    <property type="component" value="Unassembled WGS sequence"/>
</dbReference>
<dbReference type="InterPro" id="IPR039374">
    <property type="entry name" value="SIP_fam"/>
</dbReference>
<dbReference type="EMBL" id="JABEND010000008">
    <property type="protein sequence ID" value="NNG36788.1"/>
    <property type="molecule type" value="Genomic_DNA"/>
</dbReference>